<keyword evidence="1" id="KW-0812">Transmembrane</keyword>
<protein>
    <recommendedName>
        <fullName evidence="4">DUF155 domain-containing protein</fullName>
    </recommendedName>
</protein>
<gene>
    <name evidence="2" type="ORF">COW36_08835</name>
</gene>
<keyword evidence="1" id="KW-1133">Transmembrane helix</keyword>
<organism evidence="2 3">
    <name type="scientific">bacterium (Candidatus Blackallbacteria) CG17_big_fil_post_rev_8_21_14_2_50_48_46</name>
    <dbReference type="NCBI Taxonomy" id="2014261"/>
    <lineage>
        <taxon>Bacteria</taxon>
        <taxon>Candidatus Blackallbacteria</taxon>
    </lineage>
</organism>
<evidence type="ECO:0000313" key="2">
    <source>
        <dbReference type="EMBL" id="PIW17590.1"/>
    </source>
</evidence>
<dbReference type="EMBL" id="PFFQ01000023">
    <property type="protein sequence ID" value="PIW17590.1"/>
    <property type="molecule type" value="Genomic_DNA"/>
</dbReference>
<evidence type="ECO:0008006" key="4">
    <source>
        <dbReference type="Google" id="ProtNLM"/>
    </source>
</evidence>
<keyword evidence="1" id="KW-0472">Membrane</keyword>
<dbReference type="Proteomes" id="UP000231019">
    <property type="component" value="Unassembled WGS sequence"/>
</dbReference>
<dbReference type="AlphaFoldDB" id="A0A2M7G6D1"/>
<name>A0A2M7G6D1_9BACT</name>
<comment type="caution">
    <text evidence="2">The sequence shown here is derived from an EMBL/GenBank/DDBJ whole genome shotgun (WGS) entry which is preliminary data.</text>
</comment>
<accession>A0A2M7G6D1</accession>
<evidence type="ECO:0000313" key="3">
    <source>
        <dbReference type="Proteomes" id="UP000231019"/>
    </source>
</evidence>
<evidence type="ECO:0000256" key="1">
    <source>
        <dbReference type="SAM" id="Phobius"/>
    </source>
</evidence>
<feature type="transmembrane region" description="Helical" evidence="1">
    <location>
        <begin position="351"/>
        <end position="372"/>
    </location>
</feature>
<proteinExistence type="predicted"/>
<reference evidence="2 3" key="1">
    <citation type="submission" date="2017-09" db="EMBL/GenBank/DDBJ databases">
        <title>Depth-based differentiation of microbial function through sediment-hosted aquifers and enrichment of novel symbionts in the deep terrestrial subsurface.</title>
        <authorList>
            <person name="Probst A.J."/>
            <person name="Ladd B."/>
            <person name="Jarett J.K."/>
            <person name="Geller-Mcgrath D.E."/>
            <person name="Sieber C.M."/>
            <person name="Emerson J.B."/>
            <person name="Anantharaman K."/>
            <person name="Thomas B.C."/>
            <person name="Malmstrom R."/>
            <person name="Stieglmeier M."/>
            <person name="Klingl A."/>
            <person name="Woyke T."/>
            <person name="Ryan C.M."/>
            <person name="Banfield J.F."/>
        </authorList>
    </citation>
    <scope>NUCLEOTIDE SEQUENCE [LARGE SCALE GENOMIC DNA]</scope>
    <source>
        <strain evidence="2">CG17_big_fil_post_rev_8_21_14_2_50_48_46</strain>
    </source>
</reference>
<sequence length="374" mass="43026">MNAPLGITQGKILVYYQFDLADSVDLETLRHKWVGRSSSIKLVSRRSSPSYLQFKTEPLLLPMGAQKLQLSQDRWLDVEVRAKVFEFGVVSIAWELPFPDTWQTAVQEANLYIDSHWIADQSEKLLADLMPALAPALIKPYPQQMHEDYTIFYVYGFENPELSSSEAILKQLGSDIAGMVRGESKKLADSERQTILSQKITYFEDDLVVVAWNSSFIFDPEGSSEHVDILEFANVELLELRSYDKLLDQQLEGIYDELENQPMSRGGLFKNPYHHTIQKLMTLLLDVTELTDRIENTLKIIGDLYCARIYRMISTLLQLRDWQARVDGKLESARQIYETLNDEVQNRRSTIMEIIIILMIGIEIILALMPAFKH</sequence>